<evidence type="ECO:0000313" key="1">
    <source>
        <dbReference type="EMBL" id="KIJ11308.1"/>
    </source>
</evidence>
<name>A0A0C9TKV0_PAXIN</name>
<accession>A0A0C9TKV0</accession>
<dbReference type="EMBL" id="KN819382">
    <property type="protein sequence ID" value="KIJ11308.1"/>
    <property type="molecule type" value="Genomic_DNA"/>
</dbReference>
<dbReference type="OrthoDB" id="2684522at2759"/>
<evidence type="ECO:0000313" key="2">
    <source>
        <dbReference type="Proteomes" id="UP000053647"/>
    </source>
</evidence>
<dbReference type="AlphaFoldDB" id="A0A0C9TKV0"/>
<protein>
    <submittedName>
        <fullName evidence="1">Unplaced genomic scaffold PAXINscaffold_60, whole genome shotgun sequence</fullName>
    </submittedName>
</protein>
<gene>
    <name evidence="1" type="ORF">PAXINDRAFT_15775</name>
</gene>
<proteinExistence type="predicted"/>
<reference evidence="1 2" key="1">
    <citation type="submission" date="2014-06" db="EMBL/GenBank/DDBJ databases">
        <authorList>
            <consortium name="DOE Joint Genome Institute"/>
            <person name="Kuo A."/>
            <person name="Kohler A."/>
            <person name="Nagy L.G."/>
            <person name="Floudas D."/>
            <person name="Copeland A."/>
            <person name="Barry K.W."/>
            <person name="Cichocki N."/>
            <person name="Veneault-Fourrey C."/>
            <person name="LaButti K."/>
            <person name="Lindquist E.A."/>
            <person name="Lipzen A."/>
            <person name="Lundell T."/>
            <person name="Morin E."/>
            <person name="Murat C."/>
            <person name="Sun H."/>
            <person name="Tunlid A."/>
            <person name="Henrissat B."/>
            <person name="Grigoriev I.V."/>
            <person name="Hibbett D.S."/>
            <person name="Martin F."/>
            <person name="Nordberg H.P."/>
            <person name="Cantor M.N."/>
            <person name="Hua S.X."/>
        </authorList>
    </citation>
    <scope>NUCLEOTIDE SEQUENCE [LARGE SCALE GENOMIC DNA]</scope>
    <source>
        <strain evidence="1 2">ATCC 200175</strain>
    </source>
</reference>
<dbReference type="HOGENOM" id="CLU_1210178_0_0_1"/>
<keyword evidence="2" id="KW-1185">Reference proteome</keyword>
<sequence>MAFLQASTQNELDLTSHIQTNIITLPGVPPRYLSFIPIPELSVSALLDFTNIPPFDLSLSGFDPAAFLSNQPCNSNLPDNFLDRSIPPFISVLDPQHSGNLPSWVIQYWHDLGCASVAKGCWSSTCDWLTDQTLTSMDTAFSTVADQVLRDLQVLGWDDGVGNSHPLRPQTSFTRRSDALTTPLKATTSPLSFPAATLTVQPIQRNPSIHTPPLPYDHPDPSLSIPIRW</sequence>
<reference evidence="2" key="2">
    <citation type="submission" date="2015-01" db="EMBL/GenBank/DDBJ databases">
        <title>Evolutionary Origins and Diversification of the Mycorrhizal Mutualists.</title>
        <authorList>
            <consortium name="DOE Joint Genome Institute"/>
            <consortium name="Mycorrhizal Genomics Consortium"/>
            <person name="Kohler A."/>
            <person name="Kuo A."/>
            <person name="Nagy L.G."/>
            <person name="Floudas D."/>
            <person name="Copeland A."/>
            <person name="Barry K.W."/>
            <person name="Cichocki N."/>
            <person name="Veneault-Fourrey C."/>
            <person name="LaButti K."/>
            <person name="Lindquist E.A."/>
            <person name="Lipzen A."/>
            <person name="Lundell T."/>
            <person name="Morin E."/>
            <person name="Murat C."/>
            <person name="Riley R."/>
            <person name="Ohm R."/>
            <person name="Sun H."/>
            <person name="Tunlid A."/>
            <person name="Henrissat B."/>
            <person name="Grigoriev I.V."/>
            <person name="Hibbett D.S."/>
            <person name="Martin F."/>
        </authorList>
    </citation>
    <scope>NUCLEOTIDE SEQUENCE [LARGE SCALE GENOMIC DNA]</scope>
    <source>
        <strain evidence="2">ATCC 200175</strain>
    </source>
</reference>
<organism evidence="1 2">
    <name type="scientific">Paxillus involutus ATCC 200175</name>
    <dbReference type="NCBI Taxonomy" id="664439"/>
    <lineage>
        <taxon>Eukaryota</taxon>
        <taxon>Fungi</taxon>
        <taxon>Dikarya</taxon>
        <taxon>Basidiomycota</taxon>
        <taxon>Agaricomycotina</taxon>
        <taxon>Agaricomycetes</taxon>
        <taxon>Agaricomycetidae</taxon>
        <taxon>Boletales</taxon>
        <taxon>Paxilineae</taxon>
        <taxon>Paxillaceae</taxon>
        <taxon>Paxillus</taxon>
    </lineage>
</organism>
<dbReference type="Proteomes" id="UP000053647">
    <property type="component" value="Unassembled WGS sequence"/>
</dbReference>